<name>A0A085MS67_9BILA</name>
<evidence type="ECO:0008006" key="4">
    <source>
        <dbReference type="Google" id="ProtNLM"/>
    </source>
</evidence>
<evidence type="ECO:0000313" key="3">
    <source>
        <dbReference type="Proteomes" id="UP000030764"/>
    </source>
</evidence>
<proteinExistence type="predicted"/>
<organism evidence="2">
    <name type="scientific">Trichuris suis</name>
    <name type="common">pig whipworm</name>
    <dbReference type="NCBI Taxonomy" id="68888"/>
    <lineage>
        <taxon>Eukaryota</taxon>
        <taxon>Metazoa</taxon>
        <taxon>Ecdysozoa</taxon>
        <taxon>Nematoda</taxon>
        <taxon>Enoplea</taxon>
        <taxon>Dorylaimia</taxon>
        <taxon>Trichinellida</taxon>
        <taxon>Trichuridae</taxon>
        <taxon>Trichuris</taxon>
    </lineage>
</organism>
<sequence>MMSALPITRVLVNGVSRNVLVDTGSLKCIVHSSCCEDWKRKKIRITAVDGNELRCEAKPPGGSLIHVKAITVATRRLGFEFILRMNGIALGGVAIDDRRRVKFRVQSEAACGVADNEIKIEEPDFTVKFSPRARTWTAR</sequence>
<reference evidence="2 3" key="1">
    <citation type="journal article" date="2014" name="Nat. Genet.">
        <title>Genome and transcriptome of the porcine whipworm Trichuris suis.</title>
        <authorList>
            <person name="Jex A.R."/>
            <person name="Nejsum P."/>
            <person name="Schwarz E.M."/>
            <person name="Hu L."/>
            <person name="Young N.D."/>
            <person name="Hall R.S."/>
            <person name="Korhonen P.K."/>
            <person name="Liao S."/>
            <person name="Thamsborg S."/>
            <person name="Xia J."/>
            <person name="Xu P."/>
            <person name="Wang S."/>
            <person name="Scheerlinck J.P."/>
            <person name="Hofmann A."/>
            <person name="Sternberg P.W."/>
            <person name="Wang J."/>
            <person name="Gasser R.B."/>
        </authorList>
    </citation>
    <scope>NUCLEOTIDE SEQUENCE [LARGE SCALE GENOMIC DNA]</scope>
    <source>
        <strain evidence="2">DCEP-RM93F</strain>
        <strain evidence="1">DCEP-RM93M</strain>
    </source>
</reference>
<protein>
    <recommendedName>
        <fullName evidence="4">Retropepsins domain-containing protein</fullName>
    </recommendedName>
</protein>
<dbReference type="EMBL" id="KL367698">
    <property type="protein sequence ID" value="KFD60063.1"/>
    <property type="molecule type" value="Genomic_DNA"/>
</dbReference>
<dbReference type="AlphaFoldDB" id="A0A085MS67"/>
<dbReference type="Proteomes" id="UP000030764">
    <property type="component" value="Unassembled WGS sequence"/>
</dbReference>
<dbReference type="SUPFAM" id="SSF50630">
    <property type="entry name" value="Acid proteases"/>
    <property type="match status" value="1"/>
</dbReference>
<evidence type="ECO:0000313" key="2">
    <source>
        <dbReference type="EMBL" id="KFD60063.1"/>
    </source>
</evidence>
<dbReference type="Proteomes" id="UP000030758">
    <property type="component" value="Unassembled WGS sequence"/>
</dbReference>
<evidence type="ECO:0000313" key="1">
    <source>
        <dbReference type="EMBL" id="KFD48911.1"/>
    </source>
</evidence>
<dbReference type="EMBL" id="KL363282">
    <property type="protein sequence ID" value="KFD48911.1"/>
    <property type="molecule type" value="Genomic_DNA"/>
</dbReference>
<accession>A0A085MS67</accession>
<keyword evidence="3" id="KW-1185">Reference proteome</keyword>
<dbReference type="InterPro" id="IPR021109">
    <property type="entry name" value="Peptidase_aspartic_dom_sf"/>
</dbReference>
<gene>
    <name evidence="1" type="ORF">M513_10274</name>
    <name evidence="2" type="ORF">M514_10274</name>
</gene>